<dbReference type="AlphaFoldDB" id="A0A2S7U4B7"/>
<evidence type="ECO:0000313" key="4">
    <source>
        <dbReference type="Proteomes" id="UP000239907"/>
    </source>
</evidence>
<name>A0A2S7U4B7_9BACT</name>
<dbReference type="InterPro" id="IPR038765">
    <property type="entry name" value="Papain-like_cys_pep_sf"/>
</dbReference>
<dbReference type="Proteomes" id="UP000239907">
    <property type="component" value="Unassembled WGS sequence"/>
</dbReference>
<keyword evidence="4" id="KW-1185">Reference proteome</keyword>
<proteinExistence type="predicted"/>
<evidence type="ECO:0000313" key="3">
    <source>
        <dbReference type="EMBL" id="PQJ29868.1"/>
    </source>
</evidence>
<dbReference type="Pfam" id="PF01841">
    <property type="entry name" value="Transglut_core"/>
    <property type="match status" value="1"/>
</dbReference>
<accession>A0A2S7U4B7</accession>
<dbReference type="InterPro" id="IPR052901">
    <property type="entry name" value="Bact_TGase-like"/>
</dbReference>
<dbReference type="Gene3D" id="3.10.620.30">
    <property type="match status" value="1"/>
</dbReference>
<feature type="domain" description="Transglutaminase-like" evidence="2">
    <location>
        <begin position="471"/>
        <end position="539"/>
    </location>
</feature>
<comment type="caution">
    <text evidence="3">The sequence shown here is derived from an EMBL/GenBank/DDBJ whole genome shotgun (WGS) entry which is preliminary data.</text>
</comment>
<keyword evidence="1" id="KW-0812">Transmembrane</keyword>
<keyword evidence="1" id="KW-0472">Membrane</keyword>
<dbReference type="EMBL" id="MQWA01000001">
    <property type="protein sequence ID" value="PQJ29868.1"/>
    <property type="molecule type" value="Genomic_DNA"/>
</dbReference>
<feature type="transmembrane region" description="Helical" evidence="1">
    <location>
        <begin position="581"/>
        <end position="601"/>
    </location>
</feature>
<sequence>MRTVTFSRVSKKDSHILIPPILLTSLVLLFWGLTSGSILIALVIAGILDCRRWIPLKWDFDESAQVKAFQFSLLLMIAGVAISWIDDTGSAGALNVMTWVPVIFFPIEFVQRYGQRNTVTLNSFFFLSRRRMALDRKEGREVHPTQINTGYPYIFGVLTAASTTEALEWYFWGGICVLTFAVVFSISYGRGMRARGLWLVMPIVVALGWGIQWTMTTAYLWVKAHIESFYKSSGSGTFLADFTSYLGELGNVELNPKIEWRVWSDTNPEYLRLASHNNYSQGQWTYDYSAEEYDKFDHSYRGFFDAEIETQDGAVTYFRKTDRTLVEQSKKSDFLEIRGTIVQKQSTSVVPSAPGFYAVSGILGEQTYAEVNSMGALRFSNRDMVISYSLYADSKKIALDKPPLGEVDLRIPAEEKQVISGLVDQLGLRSMEDPKEVVAVLKHYFYSEFEYSTDFDPGDVDYNRSKIEWFLNDLKCGHCEYYATAAVLLLREVGIPSRYAMGYAVSERGSDCWNVRGTNGHAWSRAYIDGNWINVDLTPPDFRGVSSNAGMSAVDWLRERISLIREDFFIWRQDPLNRSGLLVKVSIVAVFLFLWIIYRLWKHRSRKEAPQWAYTTWSGDSVVTPLHQLERTIQKKIGLRAEGEPYATWVGKLVSCEGVDRELVAKVIQSHQQMRYDPSEKVDVKKLHSLVKELRRQTRKG</sequence>
<protein>
    <recommendedName>
        <fullName evidence="2">Transglutaminase-like domain-containing protein</fullName>
    </recommendedName>
</protein>
<feature type="transmembrane region" description="Helical" evidence="1">
    <location>
        <begin position="92"/>
        <end position="110"/>
    </location>
</feature>
<dbReference type="PANTHER" id="PTHR42736:SF1">
    <property type="entry name" value="PROTEIN-GLUTAMINE GAMMA-GLUTAMYLTRANSFERASE"/>
    <property type="match status" value="1"/>
</dbReference>
<dbReference type="SMART" id="SM00460">
    <property type="entry name" value="TGc"/>
    <property type="match status" value="1"/>
</dbReference>
<keyword evidence="1" id="KW-1133">Transmembrane helix</keyword>
<organism evidence="3 4">
    <name type="scientific">Rubritalea profundi</name>
    <dbReference type="NCBI Taxonomy" id="1658618"/>
    <lineage>
        <taxon>Bacteria</taxon>
        <taxon>Pseudomonadati</taxon>
        <taxon>Verrucomicrobiota</taxon>
        <taxon>Verrucomicrobiia</taxon>
        <taxon>Verrucomicrobiales</taxon>
        <taxon>Rubritaleaceae</taxon>
        <taxon>Rubritalea</taxon>
    </lineage>
</organism>
<reference evidence="3 4" key="1">
    <citation type="submission" date="2016-12" db="EMBL/GenBank/DDBJ databases">
        <title>Study of bacterial adaptation to deep sea.</title>
        <authorList>
            <person name="Song J."/>
            <person name="Yoshizawa S."/>
            <person name="Kogure K."/>
        </authorList>
    </citation>
    <scope>NUCLEOTIDE SEQUENCE [LARGE SCALE GENOMIC DNA]</scope>
    <source>
        <strain evidence="3 4">SAORIC-165</strain>
    </source>
</reference>
<feature type="transmembrane region" description="Helical" evidence="1">
    <location>
        <begin position="196"/>
        <end position="222"/>
    </location>
</feature>
<dbReference type="SUPFAM" id="SSF54001">
    <property type="entry name" value="Cysteine proteinases"/>
    <property type="match status" value="1"/>
</dbReference>
<feature type="transmembrane region" description="Helical" evidence="1">
    <location>
        <begin position="169"/>
        <end position="189"/>
    </location>
</feature>
<evidence type="ECO:0000256" key="1">
    <source>
        <dbReference type="SAM" id="Phobius"/>
    </source>
</evidence>
<feature type="transmembrane region" description="Helical" evidence="1">
    <location>
        <begin position="68"/>
        <end position="85"/>
    </location>
</feature>
<feature type="transmembrane region" description="Helical" evidence="1">
    <location>
        <begin position="21"/>
        <end position="48"/>
    </location>
</feature>
<evidence type="ECO:0000259" key="2">
    <source>
        <dbReference type="SMART" id="SM00460"/>
    </source>
</evidence>
<dbReference type="PANTHER" id="PTHR42736">
    <property type="entry name" value="PROTEIN-GLUTAMINE GAMMA-GLUTAMYLTRANSFERASE"/>
    <property type="match status" value="1"/>
</dbReference>
<dbReference type="InterPro" id="IPR002931">
    <property type="entry name" value="Transglutaminase-like"/>
</dbReference>
<gene>
    <name evidence="3" type="ORF">BSZ32_16175</name>
</gene>